<gene>
    <name evidence="1" type="ORF">BpHYR1_026964</name>
</gene>
<organism evidence="1 2">
    <name type="scientific">Brachionus plicatilis</name>
    <name type="common">Marine rotifer</name>
    <name type="synonym">Brachionus muelleri</name>
    <dbReference type="NCBI Taxonomy" id="10195"/>
    <lineage>
        <taxon>Eukaryota</taxon>
        <taxon>Metazoa</taxon>
        <taxon>Spiralia</taxon>
        <taxon>Gnathifera</taxon>
        <taxon>Rotifera</taxon>
        <taxon>Eurotatoria</taxon>
        <taxon>Monogononta</taxon>
        <taxon>Pseudotrocha</taxon>
        <taxon>Ploima</taxon>
        <taxon>Brachionidae</taxon>
        <taxon>Brachionus</taxon>
    </lineage>
</organism>
<protein>
    <submittedName>
        <fullName evidence="1">Uncharacterized protein</fullName>
    </submittedName>
</protein>
<name>A0A3M7QHE9_BRAPC</name>
<dbReference type="AlphaFoldDB" id="A0A3M7QHE9"/>
<keyword evidence="2" id="KW-1185">Reference proteome</keyword>
<evidence type="ECO:0000313" key="1">
    <source>
        <dbReference type="EMBL" id="RNA10672.1"/>
    </source>
</evidence>
<dbReference type="Proteomes" id="UP000276133">
    <property type="component" value="Unassembled WGS sequence"/>
</dbReference>
<accession>A0A3M7QHE9</accession>
<sequence>MTRLPLTFMYLMHFITYEPILTEPFTAIESNFVKKCLILNTFFKRNLRENKKNFHISFGVRGVHLN</sequence>
<evidence type="ECO:0000313" key="2">
    <source>
        <dbReference type="Proteomes" id="UP000276133"/>
    </source>
</evidence>
<reference evidence="1 2" key="1">
    <citation type="journal article" date="2018" name="Sci. Rep.">
        <title>Genomic signatures of local adaptation to the degree of environmental predictability in rotifers.</title>
        <authorList>
            <person name="Franch-Gras L."/>
            <person name="Hahn C."/>
            <person name="Garcia-Roger E.M."/>
            <person name="Carmona M.J."/>
            <person name="Serra M."/>
            <person name="Gomez A."/>
        </authorList>
    </citation>
    <scope>NUCLEOTIDE SEQUENCE [LARGE SCALE GENOMIC DNA]</scope>
    <source>
        <strain evidence="1">HYR1</strain>
    </source>
</reference>
<proteinExistence type="predicted"/>
<comment type="caution">
    <text evidence="1">The sequence shown here is derived from an EMBL/GenBank/DDBJ whole genome shotgun (WGS) entry which is preliminary data.</text>
</comment>
<dbReference type="EMBL" id="REGN01006136">
    <property type="protein sequence ID" value="RNA10672.1"/>
    <property type="molecule type" value="Genomic_DNA"/>
</dbReference>